<keyword evidence="5" id="KW-0808">Transferase</keyword>
<organism evidence="12 13">
    <name type="scientific">Dankookia rubra</name>
    <dbReference type="NCBI Taxonomy" id="1442381"/>
    <lineage>
        <taxon>Bacteria</taxon>
        <taxon>Pseudomonadati</taxon>
        <taxon>Pseudomonadota</taxon>
        <taxon>Alphaproteobacteria</taxon>
        <taxon>Acetobacterales</taxon>
        <taxon>Roseomonadaceae</taxon>
        <taxon>Dankookia</taxon>
    </lineage>
</organism>
<dbReference type="PROSITE" id="PS50110">
    <property type="entry name" value="RESPONSE_REGULATORY"/>
    <property type="match status" value="1"/>
</dbReference>
<dbReference type="InterPro" id="IPR036890">
    <property type="entry name" value="HATPase_C_sf"/>
</dbReference>
<keyword evidence="8" id="KW-0472">Membrane</keyword>
<feature type="modified residue" description="4-aspartylphosphate" evidence="7">
    <location>
        <position position="705"/>
    </location>
</feature>
<evidence type="ECO:0000259" key="10">
    <source>
        <dbReference type="PROSITE" id="PS50110"/>
    </source>
</evidence>
<dbReference type="SMART" id="SM00387">
    <property type="entry name" value="HATPase_c"/>
    <property type="match status" value="1"/>
</dbReference>
<comment type="subcellular location">
    <subcellularLocation>
        <location evidence="2">Membrane</location>
    </subcellularLocation>
</comment>
<dbReference type="InterPro" id="IPR004358">
    <property type="entry name" value="Sig_transdc_His_kin-like_C"/>
</dbReference>
<dbReference type="EMBL" id="SMSJ01000028">
    <property type="protein sequence ID" value="TDH60955.1"/>
    <property type="molecule type" value="Genomic_DNA"/>
</dbReference>
<dbReference type="PROSITE" id="PS50109">
    <property type="entry name" value="HIS_KIN"/>
    <property type="match status" value="1"/>
</dbReference>
<dbReference type="CDD" id="cd00156">
    <property type="entry name" value="REC"/>
    <property type="match status" value="1"/>
</dbReference>
<dbReference type="GO" id="GO:0000155">
    <property type="term" value="F:phosphorelay sensor kinase activity"/>
    <property type="evidence" value="ECO:0007669"/>
    <property type="project" value="InterPro"/>
</dbReference>
<dbReference type="PANTHER" id="PTHR43065:SF42">
    <property type="entry name" value="TWO-COMPONENT SENSOR PPRA"/>
    <property type="match status" value="1"/>
</dbReference>
<dbReference type="PRINTS" id="PR00344">
    <property type="entry name" value="BCTRLSENSOR"/>
</dbReference>
<dbReference type="Gene3D" id="1.10.287.130">
    <property type="match status" value="1"/>
</dbReference>
<dbReference type="SMART" id="SM00388">
    <property type="entry name" value="HisKA"/>
    <property type="match status" value="1"/>
</dbReference>
<evidence type="ECO:0000259" key="11">
    <source>
        <dbReference type="PROSITE" id="PS50885"/>
    </source>
</evidence>
<dbReference type="Gene3D" id="3.30.450.20">
    <property type="entry name" value="PAS domain"/>
    <property type="match status" value="1"/>
</dbReference>
<evidence type="ECO:0000313" key="13">
    <source>
        <dbReference type="Proteomes" id="UP000295096"/>
    </source>
</evidence>
<keyword evidence="6" id="KW-0418">Kinase</keyword>
<dbReference type="SUPFAM" id="SSF47384">
    <property type="entry name" value="Homodimeric domain of signal transducing histidine kinase"/>
    <property type="match status" value="1"/>
</dbReference>
<dbReference type="InterPro" id="IPR003660">
    <property type="entry name" value="HAMP_dom"/>
</dbReference>
<dbReference type="InterPro" id="IPR003594">
    <property type="entry name" value="HATPase_dom"/>
</dbReference>
<proteinExistence type="predicted"/>
<keyword evidence="13" id="KW-1185">Reference proteome</keyword>
<dbReference type="PANTHER" id="PTHR43065">
    <property type="entry name" value="SENSOR HISTIDINE KINASE"/>
    <property type="match status" value="1"/>
</dbReference>
<gene>
    <name evidence="12" type="ORF">E2C06_19050</name>
</gene>
<comment type="caution">
    <text evidence="12">The sequence shown here is derived from an EMBL/GenBank/DDBJ whole genome shotgun (WGS) entry which is preliminary data.</text>
</comment>
<dbReference type="AlphaFoldDB" id="A0A4V3A9X8"/>
<dbReference type="EC" id="2.7.13.3" evidence="3"/>
<evidence type="ECO:0000313" key="12">
    <source>
        <dbReference type="EMBL" id="TDH60955.1"/>
    </source>
</evidence>
<dbReference type="Gene3D" id="3.30.565.10">
    <property type="entry name" value="Histidine kinase-like ATPase, C-terminal domain"/>
    <property type="match status" value="1"/>
</dbReference>
<dbReference type="Gene3D" id="3.40.50.2300">
    <property type="match status" value="1"/>
</dbReference>
<accession>A0A4V3A9X8</accession>
<protein>
    <recommendedName>
        <fullName evidence="3">histidine kinase</fullName>
        <ecNumber evidence="3">2.7.13.3</ecNumber>
    </recommendedName>
</protein>
<dbReference type="InterPro" id="IPR036097">
    <property type="entry name" value="HisK_dim/P_sf"/>
</dbReference>
<keyword evidence="4 7" id="KW-0597">Phosphoprotein</keyword>
<keyword evidence="8" id="KW-0812">Transmembrane</keyword>
<feature type="transmembrane region" description="Helical" evidence="8">
    <location>
        <begin position="289"/>
        <end position="311"/>
    </location>
</feature>
<dbReference type="Gene3D" id="6.10.340.10">
    <property type="match status" value="1"/>
</dbReference>
<evidence type="ECO:0000256" key="2">
    <source>
        <dbReference type="ARBA" id="ARBA00004370"/>
    </source>
</evidence>
<dbReference type="PROSITE" id="PS50885">
    <property type="entry name" value="HAMP"/>
    <property type="match status" value="1"/>
</dbReference>
<dbReference type="InterPro" id="IPR011006">
    <property type="entry name" value="CheY-like_superfamily"/>
</dbReference>
<name>A0A4V3A9X8_9PROT</name>
<dbReference type="GO" id="GO:0016020">
    <property type="term" value="C:membrane"/>
    <property type="evidence" value="ECO:0007669"/>
    <property type="project" value="UniProtKB-SubCell"/>
</dbReference>
<feature type="domain" description="Histidine kinase" evidence="9">
    <location>
        <begin position="409"/>
        <end position="632"/>
    </location>
</feature>
<dbReference type="Proteomes" id="UP000295096">
    <property type="component" value="Unassembled WGS sequence"/>
</dbReference>
<dbReference type="CDD" id="cd18773">
    <property type="entry name" value="PDC1_HK_sensor"/>
    <property type="match status" value="1"/>
</dbReference>
<dbReference type="InterPro" id="IPR003661">
    <property type="entry name" value="HisK_dim/P_dom"/>
</dbReference>
<dbReference type="OrthoDB" id="8169077at2"/>
<evidence type="ECO:0000256" key="8">
    <source>
        <dbReference type="SAM" id="Phobius"/>
    </source>
</evidence>
<evidence type="ECO:0000256" key="3">
    <source>
        <dbReference type="ARBA" id="ARBA00012438"/>
    </source>
</evidence>
<evidence type="ECO:0000256" key="1">
    <source>
        <dbReference type="ARBA" id="ARBA00000085"/>
    </source>
</evidence>
<feature type="domain" description="HAMP" evidence="11">
    <location>
        <begin position="312"/>
        <end position="367"/>
    </location>
</feature>
<dbReference type="Pfam" id="PF02518">
    <property type="entry name" value="HATPase_c"/>
    <property type="match status" value="1"/>
</dbReference>
<sequence>MGAFVLSLRAPKLSNLLVGLVAVALMPALLAGGVAVWSVADSREQIAEARLRATAQALALAVDREFGGIEGALSAFATSPALGDDPLRPRDLSALHAQAIRVARQYEATIAILAPDGEQVLSSLRPLGVPMARAASSKAVERAFTSGRSAVGEVVVGSLSGKPVVSVAIPLKDGSGRVTAVAVAAIGAERLRGLLGRQVLSEGAIASAADARAVLVASTHAEINRFVGQPLPAQNQHYFAGRDSASYRGIALDGVERVFGFAAVPAAEGWTVFVGEPAALYDAAWRRPLLALLGGSSVAFLIGGLAALLTARRILIPVQQLSRHAQALAAGSATATVADLRPAGVDELETLRHGFAEAEAAVRAGDAAMRRLNEELEARVQREVAARQRAQAQLAHGQRMEALGQLAGGIAHDFNNVLQAVSGGAKLIEDAGDNLARVRRIAAMVREAAVRGAAVTRRLLAFSRRADLRAEPLNAHDLLREMQEVLAYTLGGGIKMEVEVEARLPPLLADKGQMETILVNLAANARDAMAGQGTITFSAGIALVSGEDGGGPPQLALGAYIRLSVHDAGVGMPPEVLARASEPFFTTKPQGKGTGLGLAMARGFAEQSGGAFALESALGQGTTVSLWLPAAEEELPAAGPPASTYPDHAKIEHGNLLLVDDEAIVREITAEGLRAAGFIVRVAAEAAEALEILASDEKVDLLVSDLSMPGMDGLALIRNAQQRRPGLPAILLTGYATDAAELALGGALSGTFSLLRKPVDAKVLADRVAVLLKAGEAASMRR</sequence>
<evidence type="ECO:0000256" key="4">
    <source>
        <dbReference type="ARBA" id="ARBA00022553"/>
    </source>
</evidence>
<comment type="catalytic activity">
    <reaction evidence="1">
        <text>ATP + protein L-histidine = ADP + protein N-phospho-L-histidine.</text>
        <dbReference type="EC" id="2.7.13.3"/>
    </reaction>
</comment>
<dbReference type="InterPro" id="IPR005467">
    <property type="entry name" value="His_kinase_dom"/>
</dbReference>
<evidence type="ECO:0000256" key="5">
    <source>
        <dbReference type="ARBA" id="ARBA00022679"/>
    </source>
</evidence>
<dbReference type="InterPro" id="IPR001789">
    <property type="entry name" value="Sig_transdc_resp-reg_receiver"/>
</dbReference>
<dbReference type="RefSeq" id="WP_133290202.1">
    <property type="nucleotide sequence ID" value="NZ_SMSJ01000028.1"/>
</dbReference>
<evidence type="ECO:0000259" key="9">
    <source>
        <dbReference type="PROSITE" id="PS50109"/>
    </source>
</evidence>
<keyword evidence="8" id="KW-1133">Transmembrane helix</keyword>
<dbReference type="Pfam" id="PF00072">
    <property type="entry name" value="Response_reg"/>
    <property type="match status" value="1"/>
</dbReference>
<dbReference type="SUPFAM" id="SSF55874">
    <property type="entry name" value="ATPase domain of HSP90 chaperone/DNA topoisomerase II/histidine kinase"/>
    <property type="match status" value="1"/>
</dbReference>
<evidence type="ECO:0000256" key="7">
    <source>
        <dbReference type="PROSITE-ProRule" id="PRU00169"/>
    </source>
</evidence>
<evidence type="ECO:0000256" key="6">
    <source>
        <dbReference type="ARBA" id="ARBA00022777"/>
    </source>
</evidence>
<dbReference type="SMART" id="SM00448">
    <property type="entry name" value="REC"/>
    <property type="match status" value="1"/>
</dbReference>
<reference evidence="12 13" key="1">
    <citation type="journal article" date="2016" name="J. Microbiol.">
        <title>Dankookia rubra gen. nov., sp. nov., an alphaproteobacterium isolated from sediment of a shallow stream.</title>
        <authorList>
            <person name="Kim W.H."/>
            <person name="Kim D.H."/>
            <person name="Kang K."/>
            <person name="Ahn T.Y."/>
        </authorList>
    </citation>
    <scope>NUCLEOTIDE SEQUENCE [LARGE SCALE GENOMIC DNA]</scope>
    <source>
        <strain evidence="12 13">JCM30602</strain>
    </source>
</reference>
<dbReference type="SUPFAM" id="SSF52172">
    <property type="entry name" value="CheY-like"/>
    <property type="match status" value="1"/>
</dbReference>
<feature type="domain" description="Response regulatory" evidence="10">
    <location>
        <begin position="655"/>
        <end position="772"/>
    </location>
</feature>
<feature type="transmembrane region" description="Helical" evidence="8">
    <location>
        <begin position="16"/>
        <end position="40"/>
    </location>
</feature>